<keyword evidence="3" id="KW-0804">Transcription</keyword>
<comment type="caution">
    <text evidence="5">The sequence shown here is derived from an EMBL/GenBank/DDBJ whole genome shotgun (WGS) entry which is preliminary data.</text>
</comment>
<protein>
    <submittedName>
        <fullName evidence="5">AraC-like ligand binding domain protein</fullName>
    </submittedName>
</protein>
<evidence type="ECO:0000313" key="5">
    <source>
        <dbReference type="EMBL" id="OBX38183.1"/>
    </source>
</evidence>
<accession>A0A1B8P7J7</accession>
<dbReference type="InterPro" id="IPR037923">
    <property type="entry name" value="HTH-like"/>
</dbReference>
<dbReference type="GO" id="GO:0043565">
    <property type="term" value="F:sequence-specific DNA binding"/>
    <property type="evidence" value="ECO:0007669"/>
    <property type="project" value="InterPro"/>
</dbReference>
<dbReference type="InterPro" id="IPR018060">
    <property type="entry name" value="HTH_AraC"/>
</dbReference>
<proteinExistence type="predicted"/>
<evidence type="ECO:0000259" key="4">
    <source>
        <dbReference type="PROSITE" id="PS01124"/>
    </source>
</evidence>
<dbReference type="PATRIC" id="fig|2746.7.peg.2641"/>
<dbReference type="InterPro" id="IPR050204">
    <property type="entry name" value="AraC_XylS_family_regulators"/>
</dbReference>
<sequence length="198" mass="22196">MTQRSQFRFTRSRHVPGLTMLRAAMSDFSYDRHAHEEYAFGVTLAGRQDFFSSGEYHRSRPGTVIELNPDEVHDGQAGSDATLDYVMLYADPAQLAPLFASAAGRESASQFRAHPCPCRAPIFPSRRSARRPPLQVSLPAAIPRQSPVRITPHQYVLNCRVNAARSALDAGHELNDVVGRYGLPTLSHFNRRFKRIYA</sequence>
<evidence type="ECO:0000256" key="1">
    <source>
        <dbReference type="ARBA" id="ARBA00023015"/>
    </source>
</evidence>
<name>A0A1B8P7J7_HALEL</name>
<dbReference type="PANTHER" id="PTHR46796">
    <property type="entry name" value="HTH-TYPE TRANSCRIPTIONAL ACTIVATOR RHAS-RELATED"/>
    <property type="match status" value="1"/>
</dbReference>
<gene>
    <name evidence="5" type="ORF">A8U91_02569</name>
</gene>
<dbReference type="SUPFAM" id="SSF51215">
    <property type="entry name" value="Regulatory protein AraC"/>
    <property type="match status" value="1"/>
</dbReference>
<dbReference type="PANTHER" id="PTHR46796:SF2">
    <property type="entry name" value="TRANSCRIPTIONAL REGULATORY PROTEIN"/>
    <property type="match status" value="1"/>
</dbReference>
<dbReference type="InterPro" id="IPR003313">
    <property type="entry name" value="AraC-bd"/>
</dbReference>
<feature type="domain" description="HTH araC/xylS-type" evidence="4">
    <location>
        <begin position="150"/>
        <end position="198"/>
    </location>
</feature>
<dbReference type="PROSITE" id="PS01124">
    <property type="entry name" value="HTH_ARAC_FAMILY_2"/>
    <property type="match status" value="1"/>
</dbReference>
<keyword evidence="1" id="KW-0805">Transcription regulation</keyword>
<dbReference type="Pfam" id="PF12833">
    <property type="entry name" value="HTH_18"/>
    <property type="match status" value="1"/>
</dbReference>
<evidence type="ECO:0000313" key="6">
    <source>
        <dbReference type="Proteomes" id="UP000092504"/>
    </source>
</evidence>
<dbReference type="Pfam" id="PF02311">
    <property type="entry name" value="AraC_binding"/>
    <property type="match status" value="1"/>
</dbReference>
<evidence type="ECO:0000256" key="3">
    <source>
        <dbReference type="ARBA" id="ARBA00023163"/>
    </source>
</evidence>
<keyword evidence="2" id="KW-0238">DNA-binding</keyword>
<dbReference type="AlphaFoldDB" id="A0A1B8P7J7"/>
<dbReference type="Gene3D" id="1.10.10.60">
    <property type="entry name" value="Homeodomain-like"/>
    <property type="match status" value="1"/>
</dbReference>
<reference evidence="5 6" key="1">
    <citation type="submission" date="2016-06" db="EMBL/GenBank/DDBJ databases">
        <title>Genome sequence of halotolerant plant growth promoting strain of Halomonas elongata HEK1 isolated from salterns of Rann of Kutch, Gujarat, India.</title>
        <authorList>
            <person name="Gaba S."/>
            <person name="Singh R.N."/>
            <person name="Abrol S."/>
            <person name="Kaushik R."/>
            <person name="Saxena A.K."/>
        </authorList>
    </citation>
    <scope>NUCLEOTIDE SEQUENCE [LARGE SCALE GENOMIC DNA]</scope>
    <source>
        <strain evidence="5 6">HEK1</strain>
    </source>
</reference>
<dbReference type="Proteomes" id="UP000092504">
    <property type="component" value="Unassembled WGS sequence"/>
</dbReference>
<organism evidence="5 6">
    <name type="scientific">Halomonas elongata</name>
    <dbReference type="NCBI Taxonomy" id="2746"/>
    <lineage>
        <taxon>Bacteria</taxon>
        <taxon>Pseudomonadati</taxon>
        <taxon>Pseudomonadota</taxon>
        <taxon>Gammaproteobacteria</taxon>
        <taxon>Oceanospirillales</taxon>
        <taxon>Halomonadaceae</taxon>
        <taxon>Halomonas</taxon>
    </lineage>
</organism>
<dbReference type="GO" id="GO:0003700">
    <property type="term" value="F:DNA-binding transcription factor activity"/>
    <property type="evidence" value="ECO:0007669"/>
    <property type="project" value="InterPro"/>
</dbReference>
<evidence type="ECO:0000256" key="2">
    <source>
        <dbReference type="ARBA" id="ARBA00023125"/>
    </source>
</evidence>
<dbReference type="EMBL" id="MAJD01000001">
    <property type="protein sequence ID" value="OBX38183.1"/>
    <property type="molecule type" value="Genomic_DNA"/>
</dbReference>